<protein>
    <submittedName>
        <fullName evidence="1">YhzD family protein</fullName>
    </submittedName>
</protein>
<organism evidence="1 2">
    <name type="scientific">Aquibacillus rhizosphaerae</name>
    <dbReference type="NCBI Taxonomy" id="3051431"/>
    <lineage>
        <taxon>Bacteria</taxon>
        <taxon>Bacillati</taxon>
        <taxon>Bacillota</taxon>
        <taxon>Bacilli</taxon>
        <taxon>Bacillales</taxon>
        <taxon>Bacillaceae</taxon>
        <taxon>Aquibacillus</taxon>
    </lineage>
</organism>
<dbReference type="Proteomes" id="UP001235343">
    <property type="component" value="Unassembled WGS sequence"/>
</dbReference>
<evidence type="ECO:0000313" key="1">
    <source>
        <dbReference type="EMBL" id="MDL4842740.1"/>
    </source>
</evidence>
<evidence type="ECO:0000313" key="2">
    <source>
        <dbReference type="Proteomes" id="UP001235343"/>
    </source>
</evidence>
<sequence>MSNYALTVFEKNGATLLNELFEASDHDEAKKISKQLLEKSGYTEYTYRCVSPDGQLLLFQR</sequence>
<accession>A0ABT7LDR9</accession>
<dbReference type="EMBL" id="JASTZU010000063">
    <property type="protein sequence ID" value="MDL4842740.1"/>
    <property type="molecule type" value="Genomic_DNA"/>
</dbReference>
<reference evidence="1 2" key="1">
    <citation type="submission" date="2023-06" db="EMBL/GenBank/DDBJ databases">
        <title>Aquibacillus rhizosphaerae LR5S19.</title>
        <authorList>
            <person name="Sun J.-Q."/>
        </authorList>
    </citation>
    <scope>NUCLEOTIDE SEQUENCE [LARGE SCALE GENOMIC DNA]</scope>
    <source>
        <strain evidence="1 2">LR5S19</strain>
    </source>
</reference>
<dbReference type="InterPro" id="IPR025544">
    <property type="entry name" value="YhzD"/>
</dbReference>
<comment type="caution">
    <text evidence="1">The sequence shown here is derived from an EMBL/GenBank/DDBJ whole genome shotgun (WGS) entry which is preliminary data.</text>
</comment>
<proteinExistence type="predicted"/>
<keyword evidence="2" id="KW-1185">Reference proteome</keyword>
<name>A0ABT7LDR9_9BACI</name>
<gene>
    <name evidence="1" type="ORF">QQS35_20105</name>
</gene>
<dbReference type="Pfam" id="PF14120">
    <property type="entry name" value="YhzD"/>
    <property type="match status" value="1"/>
</dbReference>
<dbReference type="RefSeq" id="WP_285934033.1">
    <property type="nucleotide sequence ID" value="NZ_JASTZU010000063.1"/>
</dbReference>